<keyword evidence="4" id="KW-1185">Reference proteome</keyword>
<evidence type="ECO:0000313" key="4">
    <source>
        <dbReference type="Proteomes" id="UP000754883"/>
    </source>
</evidence>
<dbReference type="AlphaFoldDB" id="A0A9N9UJL7"/>
<dbReference type="OrthoDB" id="5146260at2759"/>
<dbReference type="EMBL" id="CABFNO020001451">
    <property type="protein sequence ID" value="CAG9988607.1"/>
    <property type="molecule type" value="Genomic_DNA"/>
</dbReference>
<dbReference type="Proteomes" id="UP000754883">
    <property type="component" value="Unassembled WGS sequence"/>
</dbReference>
<protein>
    <submittedName>
        <fullName evidence="3">Uncharacterized protein</fullName>
    </submittedName>
</protein>
<name>A0A9N9UJL7_9HYPO</name>
<comment type="caution">
    <text evidence="3">The sequence shown here is derived from an EMBL/GenBank/DDBJ whole genome shotgun (WGS) entry which is preliminary data.</text>
</comment>
<sequence>MKLTTLLLLSTSGLAQALPGIPPYEIHTIFPAKGSNSSQAFKGKLPPNVIRPPKVINSSLATNSSTANLLAREWPLTEKTPIPSGQIFCHKKPNWVAPMSDYHNAISLLFDAPQFFIPQNSVRYALYGDSVVYICNPTGINTGSLLEFMQAMDEIDAQCGQGKPGKRVLKDWGKYYGRTVRGGTICGLEGNHKDPTGHRVGIPNDLEDKVKAGCKSHLSGFLSVFDGWKDKPVCYDSTARMGKLKKLRGLFPWWKRGTDFDGDYEVPYIEPEEDDQDDGQETQGQGKGEENEHGEKGQDSNVDRKGRN</sequence>
<feature type="signal peptide" evidence="2">
    <location>
        <begin position="1"/>
        <end position="17"/>
    </location>
</feature>
<evidence type="ECO:0000256" key="1">
    <source>
        <dbReference type="SAM" id="MobiDB-lite"/>
    </source>
</evidence>
<feature type="compositionally biased region" description="Basic and acidic residues" evidence="1">
    <location>
        <begin position="287"/>
        <end position="308"/>
    </location>
</feature>
<evidence type="ECO:0000256" key="2">
    <source>
        <dbReference type="SAM" id="SignalP"/>
    </source>
</evidence>
<evidence type="ECO:0000313" key="3">
    <source>
        <dbReference type="EMBL" id="CAG9988607.1"/>
    </source>
</evidence>
<feature type="compositionally biased region" description="Acidic residues" evidence="1">
    <location>
        <begin position="264"/>
        <end position="280"/>
    </location>
</feature>
<proteinExistence type="predicted"/>
<feature type="chain" id="PRO_5040414289" evidence="2">
    <location>
        <begin position="18"/>
        <end position="308"/>
    </location>
</feature>
<organism evidence="3 4">
    <name type="scientific">Clonostachys byssicola</name>
    <dbReference type="NCBI Taxonomy" id="160290"/>
    <lineage>
        <taxon>Eukaryota</taxon>
        <taxon>Fungi</taxon>
        <taxon>Dikarya</taxon>
        <taxon>Ascomycota</taxon>
        <taxon>Pezizomycotina</taxon>
        <taxon>Sordariomycetes</taxon>
        <taxon>Hypocreomycetidae</taxon>
        <taxon>Hypocreales</taxon>
        <taxon>Bionectriaceae</taxon>
        <taxon>Clonostachys</taxon>
    </lineage>
</organism>
<reference evidence="3" key="1">
    <citation type="submission" date="2021-10" db="EMBL/GenBank/DDBJ databases">
        <authorList>
            <person name="Piombo E."/>
        </authorList>
    </citation>
    <scope>NUCLEOTIDE SEQUENCE</scope>
</reference>
<keyword evidence="2" id="KW-0732">Signal</keyword>
<feature type="region of interest" description="Disordered" evidence="1">
    <location>
        <begin position="264"/>
        <end position="308"/>
    </location>
</feature>
<accession>A0A9N9UJL7</accession>
<gene>
    <name evidence="3" type="ORF">CBYS24578_00010158</name>
</gene>